<feature type="chain" id="PRO_5017669972" evidence="4">
    <location>
        <begin position="25"/>
        <end position="275"/>
    </location>
</feature>
<comment type="caution">
    <text evidence="5">The sequence shown here is derived from an EMBL/GenBank/DDBJ whole genome shotgun (WGS) entry which is preliminary data.</text>
</comment>
<gene>
    <name evidence="5" type="ORF">DFP90_104129</name>
</gene>
<dbReference type="InterPro" id="IPR019734">
    <property type="entry name" value="TPR_rpt"/>
</dbReference>
<dbReference type="Pfam" id="PF13174">
    <property type="entry name" value="TPR_6"/>
    <property type="match status" value="1"/>
</dbReference>
<sequence>MKNIFSVFYAKRLSALCLTLVLVACNTAPEREIESDAVSETKLMELAQKAESRNDIDAAIAFYRQANLGFPNAIGPVEALSRNYSLTGAHRNAAISYRRLAELVSPDRVSQTRIQEGRAWLKARNPTNAALAFQAAIDSDINAVPAMLGLGVAQELTGNNDRARISYQRALKIEPDNPATQNNLALSYIIGGQANEAVTRLEKLVETHPDKASYRQNLGMALIMDGKEARARTELSQISQGELLENNLVAFKRLPEMSPAQRAQFIFNSQLLGSK</sequence>
<dbReference type="PROSITE" id="PS51257">
    <property type="entry name" value="PROKAR_LIPOPROTEIN"/>
    <property type="match status" value="1"/>
</dbReference>
<evidence type="ECO:0000256" key="4">
    <source>
        <dbReference type="SAM" id="SignalP"/>
    </source>
</evidence>
<keyword evidence="4" id="KW-0732">Signal</keyword>
<organism evidence="5 6">
    <name type="scientific">Aestuariispira insulae</name>
    <dbReference type="NCBI Taxonomy" id="1461337"/>
    <lineage>
        <taxon>Bacteria</taxon>
        <taxon>Pseudomonadati</taxon>
        <taxon>Pseudomonadota</taxon>
        <taxon>Alphaproteobacteria</taxon>
        <taxon>Rhodospirillales</taxon>
        <taxon>Kiloniellaceae</taxon>
        <taxon>Aestuariispira</taxon>
    </lineage>
</organism>
<keyword evidence="2 3" id="KW-0802">TPR repeat</keyword>
<evidence type="ECO:0000256" key="1">
    <source>
        <dbReference type="ARBA" id="ARBA00022737"/>
    </source>
</evidence>
<evidence type="ECO:0000256" key="2">
    <source>
        <dbReference type="ARBA" id="ARBA00022803"/>
    </source>
</evidence>
<dbReference type="InterPro" id="IPR011990">
    <property type="entry name" value="TPR-like_helical_dom_sf"/>
</dbReference>
<proteinExistence type="predicted"/>
<evidence type="ECO:0000313" key="6">
    <source>
        <dbReference type="Proteomes" id="UP000256845"/>
    </source>
</evidence>
<dbReference type="InterPro" id="IPR051012">
    <property type="entry name" value="CellSynth/LPSAsmb/PSIAsmb"/>
</dbReference>
<dbReference type="RefSeq" id="WP_181905318.1">
    <property type="nucleotide sequence ID" value="NZ_QRDW01000004.1"/>
</dbReference>
<evidence type="ECO:0000313" key="5">
    <source>
        <dbReference type="EMBL" id="RED50857.1"/>
    </source>
</evidence>
<evidence type="ECO:0000256" key="3">
    <source>
        <dbReference type="PROSITE-ProRule" id="PRU00339"/>
    </source>
</evidence>
<keyword evidence="1" id="KW-0677">Repeat</keyword>
<dbReference type="PROSITE" id="PS50005">
    <property type="entry name" value="TPR"/>
    <property type="match status" value="1"/>
</dbReference>
<name>A0A3D9HMX0_9PROT</name>
<dbReference type="PANTHER" id="PTHR45586:SF1">
    <property type="entry name" value="LIPOPOLYSACCHARIDE ASSEMBLY PROTEIN B"/>
    <property type="match status" value="1"/>
</dbReference>
<dbReference type="Pfam" id="PF13432">
    <property type="entry name" value="TPR_16"/>
    <property type="match status" value="1"/>
</dbReference>
<dbReference type="Proteomes" id="UP000256845">
    <property type="component" value="Unassembled WGS sequence"/>
</dbReference>
<feature type="repeat" description="TPR" evidence="3">
    <location>
        <begin position="144"/>
        <end position="177"/>
    </location>
</feature>
<keyword evidence="6" id="KW-1185">Reference proteome</keyword>
<reference evidence="5 6" key="1">
    <citation type="submission" date="2018-07" db="EMBL/GenBank/DDBJ databases">
        <title>Genomic Encyclopedia of Type Strains, Phase III (KMG-III): the genomes of soil and plant-associated and newly described type strains.</title>
        <authorList>
            <person name="Whitman W."/>
        </authorList>
    </citation>
    <scope>NUCLEOTIDE SEQUENCE [LARGE SCALE GENOMIC DNA]</scope>
    <source>
        <strain evidence="5 6">CECT 8488</strain>
    </source>
</reference>
<protein>
    <submittedName>
        <fullName evidence="5">Flp pilus assembly protein TadD</fullName>
    </submittedName>
</protein>
<dbReference type="AlphaFoldDB" id="A0A3D9HMX0"/>
<dbReference type="Gene3D" id="1.25.40.10">
    <property type="entry name" value="Tetratricopeptide repeat domain"/>
    <property type="match status" value="1"/>
</dbReference>
<dbReference type="SUPFAM" id="SSF48452">
    <property type="entry name" value="TPR-like"/>
    <property type="match status" value="1"/>
</dbReference>
<dbReference type="EMBL" id="QRDW01000004">
    <property type="protein sequence ID" value="RED50857.1"/>
    <property type="molecule type" value="Genomic_DNA"/>
</dbReference>
<feature type="signal peptide" evidence="4">
    <location>
        <begin position="1"/>
        <end position="24"/>
    </location>
</feature>
<dbReference type="SMART" id="SM00028">
    <property type="entry name" value="TPR"/>
    <property type="match status" value="3"/>
</dbReference>
<dbReference type="PANTHER" id="PTHR45586">
    <property type="entry name" value="TPR REPEAT-CONTAINING PROTEIN PA4667"/>
    <property type="match status" value="1"/>
</dbReference>
<accession>A0A3D9HMX0</accession>